<dbReference type="Proteomes" id="UP000005113">
    <property type="component" value="Unassembled WGS sequence"/>
</dbReference>
<sequence>MTLKPIYCILLLFLIGCSNKPEEEQQQPSYTSFGDYLCLEQKVQTRTYTNYHQEKDSIISLEGWVQEHLNVMDYWRKKEYDSSGQLSKISNYVRTSQVQEKDDVLFNVYVDTLMKDVNFQPVTGIFLSKEYIDLKEYHTKENRISDKVRIQFDFNNSYRRDEKRNKIYPSVMGLIFKDIPTGKTDYGILIVDKQRYKLVPIREKEDFLR</sequence>
<dbReference type="PROSITE" id="PS51257">
    <property type="entry name" value="PROKAR_LIPOPROTEIN"/>
    <property type="match status" value="1"/>
</dbReference>
<evidence type="ECO:0000313" key="2">
    <source>
        <dbReference type="Proteomes" id="UP000005113"/>
    </source>
</evidence>
<organism evidence="1 2">
    <name type="scientific">Saprospira grandis DSM 2844</name>
    <dbReference type="NCBI Taxonomy" id="694433"/>
    <lineage>
        <taxon>Bacteria</taxon>
        <taxon>Pseudomonadati</taxon>
        <taxon>Bacteroidota</taxon>
        <taxon>Saprospiria</taxon>
        <taxon>Saprospirales</taxon>
        <taxon>Saprospiraceae</taxon>
        <taxon>Saprospira</taxon>
    </lineage>
</organism>
<accession>J1I2C9</accession>
<proteinExistence type="predicted"/>
<protein>
    <recommendedName>
        <fullName evidence="3">Lipoprotein</fullName>
    </recommendedName>
</protein>
<evidence type="ECO:0008006" key="3">
    <source>
        <dbReference type="Google" id="ProtNLM"/>
    </source>
</evidence>
<dbReference type="AlphaFoldDB" id="J1I2C9"/>
<dbReference type="RefSeq" id="WP_002658119.1">
    <property type="nucleotide sequence ID" value="NZ_JH719942.1"/>
</dbReference>
<reference evidence="2" key="1">
    <citation type="journal article" date="2012" name="Stand. Genomic Sci.">
        <title>Permanent draft genome sequence of the gliding predator Saprospira grandis strain Sa g1 (= HR1).</title>
        <authorList>
            <person name="Mavromatis K."/>
            <person name="Chertkov O."/>
            <person name="Lapidus A."/>
            <person name="Nolan M."/>
            <person name="Lucas S."/>
            <person name="Tice H."/>
            <person name="Del Rio T.G."/>
            <person name="Cheng J.F."/>
            <person name="Han C."/>
            <person name="Tapia R."/>
            <person name="Bruce D."/>
            <person name="Goodwin L.A."/>
            <person name="Pitluck S."/>
            <person name="Huntemann M."/>
            <person name="Liolios K."/>
            <person name="Pagani I."/>
            <person name="Ivanova N."/>
            <person name="Mikhailova N."/>
            <person name="Pati A."/>
            <person name="Chen A."/>
            <person name="Palaniappan K."/>
            <person name="Land M."/>
            <person name="Brambilla E.M."/>
            <person name="Rohde M."/>
            <person name="Spring S."/>
            <person name="Goker M."/>
            <person name="Detter J.C."/>
            <person name="Bristow J."/>
            <person name="Eisen J.A."/>
            <person name="Markowitz V."/>
            <person name="Hugenholtz P."/>
            <person name="Kyrpides N.C."/>
            <person name="Klenk H.P."/>
            <person name="Woyke T."/>
        </authorList>
    </citation>
    <scope>NUCLEOTIDE SEQUENCE [LARGE SCALE GENOMIC DNA]</scope>
    <source>
        <strain evidence="2">DSM 2844</strain>
    </source>
</reference>
<gene>
    <name evidence="1" type="ORF">SapgrDRAFT_1130</name>
</gene>
<dbReference type="OrthoDB" id="836882at2"/>
<dbReference type="EMBL" id="JH719942">
    <property type="protein sequence ID" value="EJF52855.1"/>
    <property type="molecule type" value="Genomic_DNA"/>
</dbReference>
<name>J1I2C9_9BACT</name>
<dbReference type="HOGENOM" id="CLU_1314676_0_0_10"/>
<evidence type="ECO:0000313" key="1">
    <source>
        <dbReference type="EMBL" id="EJF52855.1"/>
    </source>
</evidence>